<sequence length="315" mass="32491">MAKKNTGGVIAGLGFGAAAGLALGALVVAPNTPGLGADAKGGDADIRSEYQRILKENYAKDEQIGAGDEFTKASQEAILKDRLKDRPVTVIRTEDANDFDTAAVRHNLGEAGAIDAGEIKLTQKFSDRNSADSLKSILSNTLPAGAQLSENNVEAGTHGGEALAYAIGMNPDDAEPLASVEERAELLQALRDADFIDYKDKTILPAQAVVVVTSDGAADGYYTSTISGFARGVNDVVKHTVVAGRAKAADDGGVIADLRRGESKVSTVDSLDRGWARIAVPLAVAEQLGGKAGAYGAAASASAPAPDFEHDGKKD</sequence>
<accession>A0ABY7U9N9</accession>
<protein>
    <submittedName>
        <fullName evidence="1">Copper transporter MctB</fullName>
    </submittedName>
</protein>
<dbReference type="RefSeq" id="WP_022863819.1">
    <property type="nucleotide sequence ID" value="NZ_ATVG01000019.1"/>
</dbReference>
<name>A0ABY7U9N9_9CORY</name>
<dbReference type="EMBL" id="CP063189">
    <property type="protein sequence ID" value="WCZ32458.1"/>
    <property type="molecule type" value="Genomic_DNA"/>
</dbReference>
<keyword evidence="2" id="KW-1185">Reference proteome</keyword>
<dbReference type="Proteomes" id="UP001220064">
    <property type="component" value="Chromosome"/>
</dbReference>
<evidence type="ECO:0000313" key="2">
    <source>
        <dbReference type="Proteomes" id="UP001220064"/>
    </source>
</evidence>
<reference evidence="1 2" key="1">
    <citation type="submission" date="2020-10" db="EMBL/GenBank/DDBJ databases">
        <title>Complete genome sequence of Corynebacterium massiliense DSM 45435, type strain of Corynebacterium massiliense.</title>
        <authorList>
            <person name="Busche T."/>
            <person name="Kalinowski J."/>
            <person name="Ruckert C."/>
        </authorList>
    </citation>
    <scope>NUCLEOTIDE SEQUENCE [LARGE SCALE GENOMIC DNA]</scope>
    <source>
        <strain evidence="1 2">DSM 45435</strain>
    </source>
</reference>
<dbReference type="InterPro" id="IPR021522">
    <property type="entry name" value="MctB"/>
</dbReference>
<gene>
    <name evidence="1" type="primary">mctB</name>
    <name evidence="1" type="ORF">CMASS_05075</name>
</gene>
<proteinExistence type="predicted"/>
<dbReference type="Pfam" id="PF11382">
    <property type="entry name" value="MctB"/>
    <property type="match status" value="1"/>
</dbReference>
<organism evidence="1 2">
    <name type="scientific">Corynebacterium massiliense DSM 45435</name>
    <dbReference type="NCBI Taxonomy" id="1121364"/>
    <lineage>
        <taxon>Bacteria</taxon>
        <taxon>Bacillati</taxon>
        <taxon>Actinomycetota</taxon>
        <taxon>Actinomycetes</taxon>
        <taxon>Mycobacteriales</taxon>
        <taxon>Corynebacteriaceae</taxon>
        <taxon>Corynebacterium</taxon>
    </lineage>
</organism>
<evidence type="ECO:0000313" key="1">
    <source>
        <dbReference type="EMBL" id="WCZ32458.1"/>
    </source>
</evidence>